<dbReference type="Gene3D" id="3.40.50.720">
    <property type="entry name" value="NAD(P)-binding Rossmann-like Domain"/>
    <property type="match status" value="1"/>
</dbReference>
<keyword evidence="3" id="KW-0560">Oxidoreductase</keyword>
<dbReference type="InterPro" id="IPR002347">
    <property type="entry name" value="SDR_fam"/>
</dbReference>
<keyword evidence="2" id="KW-0521">NADP</keyword>
<evidence type="ECO:0000313" key="6">
    <source>
        <dbReference type="Proteomes" id="UP001365542"/>
    </source>
</evidence>
<evidence type="ECO:0008006" key="7">
    <source>
        <dbReference type="Google" id="ProtNLM"/>
    </source>
</evidence>
<dbReference type="InterPro" id="IPR036291">
    <property type="entry name" value="NAD(P)-bd_dom_sf"/>
</dbReference>
<evidence type="ECO:0000256" key="1">
    <source>
        <dbReference type="ARBA" id="ARBA00006484"/>
    </source>
</evidence>
<dbReference type="EMBL" id="JAVHJO010000015">
    <property type="protein sequence ID" value="KAK6527467.1"/>
    <property type="molecule type" value="Genomic_DNA"/>
</dbReference>
<dbReference type="PANTHER" id="PTHR44229:SF4">
    <property type="entry name" value="15-HYDROXYPROSTAGLANDIN DEHYDROGENASE [NAD(+)]"/>
    <property type="match status" value="1"/>
</dbReference>
<protein>
    <recommendedName>
        <fullName evidence="7">15-hydroxyprostaglandin dehydrogenase</fullName>
    </recommendedName>
</protein>
<comment type="similarity">
    <text evidence="1 4">Belongs to the short-chain dehydrogenases/reductases (SDR) family.</text>
</comment>
<organism evidence="5 6">
    <name type="scientific">Orbilia ellipsospora</name>
    <dbReference type="NCBI Taxonomy" id="2528407"/>
    <lineage>
        <taxon>Eukaryota</taxon>
        <taxon>Fungi</taxon>
        <taxon>Dikarya</taxon>
        <taxon>Ascomycota</taxon>
        <taxon>Pezizomycotina</taxon>
        <taxon>Orbiliomycetes</taxon>
        <taxon>Orbiliales</taxon>
        <taxon>Orbiliaceae</taxon>
        <taxon>Orbilia</taxon>
    </lineage>
</organism>
<evidence type="ECO:0000256" key="2">
    <source>
        <dbReference type="ARBA" id="ARBA00022857"/>
    </source>
</evidence>
<dbReference type="Pfam" id="PF00106">
    <property type="entry name" value="adh_short"/>
    <property type="match status" value="1"/>
</dbReference>
<keyword evidence="6" id="KW-1185">Reference proteome</keyword>
<comment type="caution">
    <text evidence="5">The sequence shown here is derived from an EMBL/GenBank/DDBJ whole genome shotgun (WGS) entry which is preliminary data.</text>
</comment>
<gene>
    <name evidence="5" type="ORF">TWF694_004456</name>
</gene>
<dbReference type="PRINTS" id="PR00081">
    <property type="entry name" value="GDHRDH"/>
</dbReference>
<reference evidence="5 6" key="1">
    <citation type="submission" date="2019-10" db="EMBL/GenBank/DDBJ databases">
        <authorList>
            <person name="Palmer J.M."/>
        </authorList>
    </citation>
    <scope>NUCLEOTIDE SEQUENCE [LARGE SCALE GENOMIC DNA]</scope>
    <source>
        <strain evidence="5 6">TWF694</strain>
    </source>
</reference>
<dbReference type="PRINTS" id="PR00080">
    <property type="entry name" value="SDRFAMILY"/>
</dbReference>
<proteinExistence type="inferred from homology"/>
<accession>A0AAV9WWL0</accession>
<name>A0AAV9WWL0_9PEZI</name>
<dbReference type="GO" id="GO:0005737">
    <property type="term" value="C:cytoplasm"/>
    <property type="evidence" value="ECO:0007669"/>
    <property type="project" value="TreeGrafter"/>
</dbReference>
<dbReference type="Proteomes" id="UP001365542">
    <property type="component" value="Unassembled WGS sequence"/>
</dbReference>
<dbReference type="PROSITE" id="PS00061">
    <property type="entry name" value="ADH_SHORT"/>
    <property type="match status" value="1"/>
</dbReference>
<dbReference type="PANTHER" id="PTHR44229">
    <property type="entry name" value="15-HYDROXYPROSTAGLANDIN DEHYDROGENASE [NAD(+)]"/>
    <property type="match status" value="1"/>
</dbReference>
<evidence type="ECO:0000256" key="4">
    <source>
        <dbReference type="RuleBase" id="RU000363"/>
    </source>
</evidence>
<sequence>MTQVTESRVAIITGGASGIGLALATDLVSKNWHIVIADINPLSGATALKSLSTPLATFHLTDVSSWDSQLSLFQTTFSKFGRIDFFAANAGIDDVKSIYEETEEEKEKVTPGKPFLKVIDVDFIGVVYGVKLAGWYMRRNPRKGGCVVLTSSAAGLYPMSTNPLYAGCKAALINFTRSVASTYLQDNIRVNAICPALVPTAIFPGDLKDFFPEEHITPVSTIVAAYDKFITDDKLAGKVVECSQGNHFFREQVGYPSESQRWMNEESGECWARAYDVYFAKKGGKA</sequence>
<dbReference type="AlphaFoldDB" id="A0AAV9WWL0"/>
<dbReference type="GO" id="GO:0016491">
    <property type="term" value="F:oxidoreductase activity"/>
    <property type="evidence" value="ECO:0007669"/>
    <property type="project" value="UniProtKB-KW"/>
</dbReference>
<dbReference type="CDD" id="cd05323">
    <property type="entry name" value="ADH_SDR_c_like"/>
    <property type="match status" value="1"/>
</dbReference>
<dbReference type="SUPFAM" id="SSF51735">
    <property type="entry name" value="NAD(P)-binding Rossmann-fold domains"/>
    <property type="match status" value="1"/>
</dbReference>
<evidence type="ECO:0000256" key="3">
    <source>
        <dbReference type="ARBA" id="ARBA00023002"/>
    </source>
</evidence>
<evidence type="ECO:0000313" key="5">
    <source>
        <dbReference type="EMBL" id="KAK6527467.1"/>
    </source>
</evidence>
<dbReference type="InterPro" id="IPR020904">
    <property type="entry name" value="Sc_DH/Rdtase_CS"/>
</dbReference>